<evidence type="ECO:0000313" key="18">
    <source>
        <dbReference type="EnsemblPlants" id="AET5Gv20003400.1"/>
    </source>
</evidence>
<evidence type="ECO:0000256" key="13">
    <source>
        <dbReference type="PROSITE-ProRule" id="PRU10141"/>
    </source>
</evidence>
<keyword evidence="7 13" id="KW-0547">Nucleotide-binding</keyword>
<dbReference type="PROSITE" id="PS00107">
    <property type="entry name" value="PROTEIN_KINASE_ATP"/>
    <property type="match status" value="1"/>
</dbReference>
<dbReference type="GO" id="GO:0030246">
    <property type="term" value="F:carbohydrate binding"/>
    <property type="evidence" value="ECO:0007669"/>
    <property type="project" value="UniProtKB-KW"/>
</dbReference>
<evidence type="ECO:0000256" key="9">
    <source>
        <dbReference type="ARBA" id="ARBA00022840"/>
    </source>
</evidence>
<name>A0A453JEW1_AEGTS</name>
<organism evidence="18 19">
    <name type="scientific">Aegilops tauschii subsp. strangulata</name>
    <name type="common">Goatgrass</name>
    <dbReference type="NCBI Taxonomy" id="200361"/>
    <lineage>
        <taxon>Eukaryota</taxon>
        <taxon>Viridiplantae</taxon>
        <taxon>Streptophyta</taxon>
        <taxon>Embryophyta</taxon>
        <taxon>Tracheophyta</taxon>
        <taxon>Spermatophyta</taxon>
        <taxon>Magnoliopsida</taxon>
        <taxon>Liliopsida</taxon>
        <taxon>Poales</taxon>
        <taxon>Poaceae</taxon>
        <taxon>BOP clade</taxon>
        <taxon>Pooideae</taxon>
        <taxon>Triticodae</taxon>
        <taxon>Triticeae</taxon>
        <taxon>Triticinae</taxon>
        <taxon>Aegilops</taxon>
    </lineage>
</organism>
<evidence type="ECO:0000256" key="2">
    <source>
        <dbReference type="ARBA" id="ARBA00012513"/>
    </source>
</evidence>
<evidence type="ECO:0000256" key="11">
    <source>
        <dbReference type="ARBA" id="ARBA00047899"/>
    </source>
</evidence>
<dbReference type="InterPro" id="IPR036426">
    <property type="entry name" value="Bulb-type_lectin_dom_sf"/>
</dbReference>
<dbReference type="EC" id="2.7.11.1" evidence="2"/>
<evidence type="ECO:0000256" key="5">
    <source>
        <dbReference type="ARBA" id="ARBA00022729"/>
    </source>
</evidence>
<reference evidence="18" key="4">
    <citation type="submission" date="2019-03" db="UniProtKB">
        <authorList>
            <consortium name="EnsemblPlants"/>
        </authorList>
    </citation>
    <scope>IDENTIFICATION</scope>
</reference>
<comment type="catalytic activity">
    <reaction evidence="11">
        <text>L-threonyl-[protein] + ATP = O-phospho-L-threonyl-[protein] + ADP + H(+)</text>
        <dbReference type="Rhea" id="RHEA:46608"/>
        <dbReference type="Rhea" id="RHEA-COMP:11060"/>
        <dbReference type="Rhea" id="RHEA-COMP:11605"/>
        <dbReference type="ChEBI" id="CHEBI:15378"/>
        <dbReference type="ChEBI" id="CHEBI:30013"/>
        <dbReference type="ChEBI" id="CHEBI:30616"/>
        <dbReference type="ChEBI" id="CHEBI:61977"/>
        <dbReference type="ChEBI" id="CHEBI:456216"/>
        <dbReference type="EC" id="2.7.11.1"/>
    </reaction>
</comment>
<dbReference type="Pfam" id="PF00024">
    <property type="entry name" value="PAN_1"/>
    <property type="match status" value="1"/>
</dbReference>
<keyword evidence="15" id="KW-0812">Transmembrane</keyword>
<dbReference type="Gene3D" id="1.10.510.10">
    <property type="entry name" value="Transferase(Phosphotransferase) domain 1"/>
    <property type="match status" value="1"/>
</dbReference>
<feature type="transmembrane region" description="Helical" evidence="15">
    <location>
        <begin position="49"/>
        <end position="69"/>
    </location>
</feature>
<dbReference type="InterPro" id="IPR000719">
    <property type="entry name" value="Prot_kinase_dom"/>
</dbReference>
<dbReference type="InterPro" id="IPR011009">
    <property type="entry name" value="Kinase-like_dom_sf"/>
</dbReference>
<dbReference type="SUPFAM" id="SSF51110">
    <property type="entry name" value="alpha-D-mannose-specific plant lectins"/>
    <property type="match status" value="1"/>
</dbReference>
<dbReference type="PROSITE" id="PS00108">
    <property type="entry name" value="PROTEIN_KINASE_ST"/>
    <property type="match status" value="1"/>
</dbReference>
<reference evidence="19" key="1">
    <citation type="journal article" date="2014" name="Science">
        <title>Ancient hybridizations among the ancestral genomes of bread wheat.</title>
        <authorList>
            <consortium name="International Wheat Genome Sequencing Consortium,"/>
            <person name="Marcussen T."/>
            <person name="Sandve S.R."/>
            <person name="Heier L."/>
            <person name="Spannagl M."/>
            <person name="Pfeifer M."/>
            <person name="Jakobsen K.S."/>
            <person name="Wulff B.B."/>
            <person name="Steuernagel B."/>
            <person name="Mayer K.F."/>
            <person name="Olsen O.A."/>
        </authorList>
    </citation>
    <scope>NUCLEOTIDE SEQUENCE [LARGE SCALE GENOMIC DNA]</scope>
    <source>
        <strain evidence="19">cv. AL8/78</strain>
    </source>
</reference>
<dbReference type="PROSITE" id="PS50011">
    <property type="entry name" value="PROTEIN_KINASE_DOM"/>
    <property type="match status" value="1"/>
</dbReference>
<evidence type="ECO:0000256" key="7">
    <source>
        <dbReference type="ARBA" id="ARBA00022741"/>
    </source>
</evidence>
<evidence type="ECO:0000259" key="17">
    <source>
        <dbReference type="PROSITE" id="PS50948"/>
    </source>
</evidence>
<feature type="region of interest" description="Disordered" evidence="14">
    <location>
        <begin position="857"/>
        <end position="894"/>
    </location>
</feature>
<dbReference type="PANTHER" id="PTHR47976">
    <property type="entry name" value="G-TYPE LECTIN S-RECEPTOR-LIKE SERINE/THREONINE-PROTEIN KINASE SD2-5"/>
    <property type="match status" value="1"/>
</dbReference>
<dbReference type="InterPro" id="IPR001480">
    <property type="entry name" value="Bulb-type_lectin_dom"/>
</dbReference>
<dbReference type="SMART" id="SM00108">
    <property type="entry name" value="B_lectin"/>
    <property type="match status" value="1"/>
</dbReference>
<dbReference type="STRING" id="200361.A0A453JEW1"/>
<feature type="compositionally biased region" description="Low complexity" evidence="14">
    <location>
        <begin position="869"/>
        <end position="885"/>
    </location>
</feature>
<keyword evidence="19" id="KW-1185">Reference proteome</keyword>
<dbReference type="InterPro" id="IPR017441">
    <property type="entry name" value="Protein_kinase_ATP_BS"/>
</dbReference>
<evidence type="ECO:0000256" key="6">
    <source>
        <dbReference type="ARBA" id="ARBA00022734"/>
    </source>
</evidence>
<keyword evidence="5" id="KW-0732">Signal</keyword>
<dbReference type="Proteomes" id="UP000015105">
    <property type="component" value="Chromosome 5D"/>
</dbReference>
<dbReference type="FunFam" id="1.10.510.10:FF:000621">
    <property type="entry name" value="Serine/threonine-protein kinase"/>
    <property type="match status" value="1"/>
</dbReference>
<dbReference type="FunFam" id="3.30.200.20:FF:000483">
    <property type="entry name" value="Putative receptor-like protein kinase"/>
    <property type="match status" value="1"/>
</dbReference>
<evidence type="ECO:0000256" key="15">
    <source>
        <dbReference type="SAM" id="Phobius"/>
    </source>
</evidence>
<feature type="region of interest" description="Disordered" evidence="14">
    <location>
        <begin position="607"/>
        <end position="630"/>
    </location>
</feature>
<dbReference type="GO" id="GO:0004674">
    <property type="term" value="F:protein serine/threonine kinase activity"/>
    <property type="evidence" value="ECO:0007669"/>
    <property type="project" value="UniProtKB-EC"/>
</dbReference>
<feature type="binding site" evidence="13">
    <location>
        <position position="678"/>
    </location>
    <ligand>
        <name>ATP</name>
        <dbReference type="ChEBI" id="CHEBI:30616"/>
    </ligand>
</feature>
<feature type="domain" description="Apple" evidence="17">
    <location>
        <begin position="424"/>
        <end position="523"/>
    </location>
</feature>
<keyword evidence="10" id="KW-0675">Receptor</keyword>
<evidence type="ECO:0000256" key="12">
    <source>
        <dbReference type="ARBA" id="ARBA00048679"/>
    </source>
</evidence>
<keyword evidence="8" id="KW-0418">Kinase</keyword>
<keyword evidence="9 13" id="KW-0067">ATP-binding</keyword>
<evidence type="ECO:0000313" key="19">
    <source>
        <dbReference type="Proteomes" id="UP000015105"/>
    </source>
</evidence>
<dbReference type="InterPro" id="IPR003609">
    <property type="entry name" value="Pan_app"/>
</dbReference>
<accession>A0A453JEW1</accession>
<evidence type="ECO:0000256" key="3">
    <source>
        <dbReference type="ARBA" id="ARBA00022536"/>
    </source>
</evidence>
<sequence>SKVNSPLLVSDERSPLRRETSEKGAAFILPAGRPLPLLLRADPMALPRLLLLLWSCSGLTILLLAGGGLREAAARTVPVEFLYPPYNLTYMHYIDTSGVFLRSPNATFSAAVFNAGADSPGDDSSSNSPPGDETQMSRYFFSVLHDRSRTPVWAATAGSTIIQSIILSLNASGLYISDPADQSGPSWSTPRLAAPVAALRLLDTGQLALIDGDNATLWSTFDAPTDTLLQGQVLPVGVPLTATASEQDLSPGAYRLLLTPTDALLQWASSSSNVRRDEDLVTYWALSSDPASVQDSNRAVRSMMVNASGIYLLADDDGRDTVFSLRFASPPAPATRMLLKVDPSGRLRALSTAYSPTAARATLPAVWAAPASDCDLPLPCGSLGLCTPGNNGSSCMCPDAFTTHTTGGCSPADGSSLPVLSDSCLAGNASSTSKPSAASAGTPYSYTRLGDGIGYFASKFALPTTAGDALSACRDLCSANCSCAGFVYRNSSKSCLLLHNQIGSVFRGGGNSAAAAVAFIKTVPPAPSRGQGGGRGSSSLSTITIIFGIVLPAVAAVFITFLLYVLGVHWLKNRHHAGANTGKAKKKKHGHGGSSWFMLHMMPSLSSSRASSNVPSEKGDGDDSEDDDDEVLIPGLPTRFTFVDLETATNGFKWQIGSGGFGSVYRGELPDRTTVAVKRMNNLGMQGRREFLTEIAVIGNVHHVNLVKLRGFCAEGARQQLLVYEYMNRGSLDQSLFFRAGAGAAAKKRDVLEWPERLGVCVGAARGLAYLHAGCDRKILHCDVKPENILLDDRGGVKIADFGLAKLMSPEQSGLFTTMRGTRGYLAPEWLMNAPITDKADVYSFGMVLLEIVRGRKNSKQDDDEHHTTTTTGSTTTSASAASSDGGAGEATKPRSSYFPALALDLHEEGRYLELVDPRLEGRADAAEVARVVRVALCCLQEEASVRPAMTAVSGMLDGSMDVCVPRTEQLAYLRMYGRGLVDVRPGGWKGKWKGSDMTAGSSSWSPPSCVSAQQLSAPR</sequence>
<dbReference type="InterPro" id="IPR051343">
    <property type="entry name" value="G-type_lectin_kinases/EP1-like"/>
</dbReference>
<feature type="region of interest" description="Disordered" evidence="14">
    <location>
        <begin position="993"/>
        <end position="1020"/>
    </location>
</feature>
<comment type="subcellular location">
    <subcellularLocation>
        <location evidence="1">Membrane</location>
        <topology evidence="1">Single-pass type I membrane protein</topology>
    </subcellularLocation>
</comment>
<protein>
    <recommendedName>
        <fullName evidence="2">non-specific serine/threonine protein kinase</fullName>
        <ecNumber evidence="2">2.7.11.1</ecNumber>
    </recommendedName>
</protein>
<keyword evidence="3" id="KW-0245">EGF-like domain</keyword>
<reference evidence="18" key="3">
    <citation type="journal article" date="2017" name="Nature">
        <title>Genome sequence of the progenitor of the wheat D genome Aegilops tauschii.</title>
        <authorList>
            <person name="Luo M.C."/>
            <person name="Gu Y.Q."/>
            <person name="Puiu D."/>
            <person name="Wang H."/>
            <person name="Twardziok S.O."/>
            <person name="Deal K.R."/>
            <person name="Huo N."/>
            <person name="Zhu T."/>
            <person name="Wang L."/>
            <person name="Wang Y."/>
            <person name="McGuire P.E."/>
            <person name="Liu S."/>
            <person name="Long H."/>
            <person name="Ramasamy R.K."/>
            <person name="Rodriguez J.C."/>
            <person name="Van S.L."/>
            <person name="Yuan L."/>
            <person name="Wang Z."/>
            <person name="Xia Z."/>
            <person name="Xiao L."/>
            <person name="Anderson O.D."/>
            <person name="Ouyang S."/>
            <person name="Liang Y."/>
            <person name="Zimin A.V."/>
            <person name="Pertea G."/>
            <person name="Qi P."/>
            <person name="Bennetzen J.L."/>
            <person name="Dai X."/>
            <person name="Dawson M.W."/>
            <person name="Muller H.G."/>
            <person name="Kugler K."/>
            <person name="Rivarola-Duarte L."/>
            <person name="Spannagl M."/>
            <person name="Mayer K.F.X."/>
            <person name="Lu F.H."/>
            <person name="Bevan M.W."/>
            <person name="Leroy P."/>
            <person name="Li P."/>
            <person name="You F.M."/>
            <person name="Sun Q."/>
            <person name="Liu Z."/>
            <person name="Lyons E."/>
            <person name="Wicker T."/>
            <person name="Salzberg S.L."/>
            <person name="Devos K.M."/>
            <person name="Dvorak J."/>
        </authorList>
    </citation>
    <scope>NUCLEOTIDE SEQUENCE [LARGE SCALE GENOMIC DNA]</scope>
    <source>
        <strain evidence="18">cv. AL8/78</strain>
    </source>
</reference>
<dbReference type="PANTHER" id="PTHR47976:SF111">
    <property type="entry name" value="NON-SPECIFIC SERINE_THREONINE PROTEIN KINASE"/>
    <property type="match status" value="1"/>
</dbReference>
<keyword evidence="15" id="KW-0472">Membrane</keyword>
<dbReference type="Gramene" id="AET5Gv20003400.1">
    <property type="protein sequence ID" value="AET5Gv20003400.1"/>
    <property type="gene ID" value="AET5Gv20003400"/>
</dbReference>
<reference evidence="19" key="2">
    <citation type="journal article" date="2017" name="Nat. Plants">
        <title>The Aegilops tauschii genome reveals multiple impacts of transposons.</title>
        <authorList>
            <person name="Zhao G."/>
            <person name="Zou C."/>
            <person name="Li K."/>
            <person name="Wang K."/>
            <person name="Li T."/>
            <person name="Gao L."/>
            <person name="Zhang X."/>
            <person name="Wang H."/>
            <person name="Yang Z."/>
            <person name="Liu X."/>
            <person name="Jiang W."/>
            <person name="Mao L."/>
            <person name="Kong X."/>
            <person name="Jiao Y."/>
            <person name="Jia J."/>
        </authorList>
    </citation>
    <scope>NUCLEOTIDE SEQUENCE [LARGE SCALE GENOMIC DNA]</scope>
    <source>
        <strain evidence="19">cv. AL8/78</strain>
    </source>
</reference>
<keyword evidence="6" id="KW-0430">Lectin</keyword>
<evidence type="ECO:0000256" key="10">
    <source>
        <dbReference type="ARBA" id="ARBA00023170"/>
    </source>
</evidence>
<dbReference type="CDD" id="cd00053">
    <property type="entry name" value="EGF"/>
    <property type="match status" value="1"/>
</dbReference>
<feature type="compositionally biased region" description="Acidic residues" evidence="14">
    <location>
        <begin position="620"/>
        <end position="630"/>
    </location>
</feature>
<dbReference type="AlphaFoldDB" id="A0A453JEW1"/>
<dbReference type="SUPFAM" id="SSF56112">
    <property type="entry name" value="Protein kinase-like (PK-like)"/>
    <property type="match status" value="1"/>
</dbReference>
<dbReference type="Pfam" id="PF00069">
    <property type="entry name" value="Pkinase"/>
    <property type="match status" value="1"/>
</dbReference>
<dbReference type="Gene3D" id="3.30.200.20">
    <property type="entry name" value="Phosphorylase Kinase, domain 1"/>
    <property type="match status" value="1"/>
</dbReference>
<evidence type="ECO:0000256" key="14">
    <source>
        <dbReference type="SAM" id="MobiDB-lite"/>
    </source>
</evidence>
<keyword evidence="15" id="KW-1133">Transmembrane helix</keyword>
<feature type="compositionally biased region" description="Basic and acidic residues" evidence="14">
    <location>
        <begin position="859"/>
        <end position="868"/>
    </location>
</feature>
<dbReference type="PROSITE" id="PS50948">
    <property type="entry name" value="PAN"/>
    <property type="match status" value="1"/>
</dbReference>
<dbReference type="GO" id="GO:0016020">
    <property type="term" value="C:membrane"/>
    <property type="evidence" value="ECO:0007669"/>
    <property type="project" value="UniProtKB-SubCell"/>
</dbReference>
<feature type="transmembrane region" description="Helical" evidence="15">
    <location>
        <begin position="545"/>
        <end position="566"/>
    </location>
</feature>
<feature type="compositionally biased region" description="Low complexity" evidence="14">
    <location>
        <begin position="1002"/>
        <end position="1012"/>
    </location>
</feature>
<reference evidence="18" key="5">
    <citation type="journal article" date="2021" name="G3 (Bethesda)">
        <title>Aegilops tauschii genome assembly Aet v5.0 features greater sequence contiguity and improved annotation.</title>
        <authorList>
            <person name="Wang L."/>
            <person name="Zhu T."/>
            <person name="Rodriguez J.C."/>
            <person name="Deal K.R."/>
            <person name="Dubcovsky J."/>
            <person name="McGuire P.E."/>
            <person name="Lux T."/>
            <person name="Spannagl M."/>
            <person name="Mayer K.F.X."/>
            <person name="Baldrich P."/>
            <person name="Meyers B.C."/>
            <person name="Huo N."/>
            <person name="Gu Y.Q."/>
            <person name="Zhou H."/>
            <person name="Devos K.M."/>
            <person name="Bennetzen J.L."/>
            <person name="Unver T."/>
            <person name="Budak H."/>
            <person name="Gulick P.J."/>
            <person name="Galiba G."/>
            <person name="Kalapos B."/>
            <person name="Nelson D.R."/>
            <person name="Li P."/>
            <person name="You F.M."/>
            <person name="Luo M.C."/>
            <person name="Dvorak J."/>
        </authorList>
    </citation>
    <scope>NUCLEOTIDE SEQUENCE [LARGE SCALE GENOMIC DNA]</scope>
    <source>
        <strain evidence="18">cv. AL8/78</strain>
    </source>
</reference>
<feature type="compositionally biased region" description="Low complexity" evidence="14">
    <location>
        <begin position="607"/>
        <end position="616"/>
    </location>
</feature>
<evidence type="ECO:0000259" key="16">
    <source>
        <dbReference type="PROSITE" id="PS50011"/>
    </source>
</evidence>
<evidence type="ECO:0000256" key="1">
    <source>
        <dbReference type="ARBA" id="ARBA00004479"/>
    </source>
</evidence>
<dbReference type="GO" id="GO:0005524">
    <property type="term" value="F:ATP binding"/>
    <property type="evidence" value="ECO:0007669"/>
    <property type="project" value="UniProtKB-UniRule"/>
</dbReference>
<feature type="domain" description="Protein kinase" evidence="16">
    <location>
        <begin position="650"/>
        <end position="957"/>
    </location>
</feature>
<dbReference type="EnsemblPlants" id="AET5Gv20003400.1">
    <property type="protein sequence ID" value="AET5Gv20003400.1"/>
    <property type="gene ID" value="AET5Gv20003400"/>
</dbReference>
<comment type="catalytic activity">
    <reaction evidence="12">
        <text>L-seryl-[protein] + ATP = O-phospho-L-seryl-[protein] + ADP + H(+)</text>
        <dbReference type="Rhea" id="RHEA:17989"/>
        <dbReference type="Rhea" id="RHEA-COMP:9863"/>
        <dbReference type="Rhea" id="RHEA-COMP:11604"/>
        <dbReference type="ChEBI" id="CHEBI:15378"/>
        <dbReference type="ChEBI" id="CHEBI:29999"/>
        <dbReference type="ChEBI" id="CHEBI:30616"/>
        <dbReference type="ChEBI" id="CHEBI:83421"/>
        <dbReference type="ChEBI" id="CHEBI:456216"/>
        <dbReference type="EC" id="2.7.11.1"/>
    </reaction>
</comment>
<keyword evidence="4" id="KW-0808">Transferase</keyword>
<proteinExistence type="predicted"/>
<dbReference type="Gene3D" id="2.90.10.30">
    <property type="match status" value="1"/>
</dbReference>
<dbReference type="SMART" id="SM00220">
    <property type="entry name" value="S_TKc"/>
    <property type="match status" value="1"/>
</dbReference>
<evidence type="ECO:0000256" key="4">
    <source>
        <dbReference type="ARBA" id="ARBA00022679"/>
    </source>
</evidence>
<dbReference type="InterPro" id="IPR008271">
    <property type="entry name" value="Ser/Thr_kinase_AS"/>
</dbReference>
<evidence type="ECO:0000256" key="8">
    <source>
        <dbReference type="ARBA" id="ARBA00022777"/>
    </source>
</evidence>
<dbReference type="GO" id="GO:0051707">
    <property type="term" value="P:response to other organism"/>
    <property type="evidence" value="ECO:0007669"/>
    <property type="project" value="UniProtKB-ARBA"/>
</dbReference>